<protein>
    <recommendedName>
        <fullName evidence="5">Dehydrogenase</fullName>
    </recommendedName>
</protein>
<comment type="caution">
    <text evidence="3">The sequence shown here is derived from an EMBL/GenBank/DDBJ whole genome shotgun (WGS) entry which is preliminary data.</text>
</comment>
<dbReference type="InterPro" id="IPR052544">
    <property type="entry name" value="Bacteriocin_Proc_Enz"/>
</dbReference>
<dbReference type="PANTHER" id="PTHR43745:SF2">
    <property type="entry name" value="NITROREDUCTASE MJ1384-RELATED"/>
    <property type="match status" value="1"/>
</dbReference>
<proteinExistence type="predicted"/>
<dbReference type="SUPFAM" id="SSF55469">
    <property type="entry name" value="FMN-dependent nitroreductase-like"/>
    <property type="match status" value="1"/>
</dbReference>
<dbReference type="InterPro" id="IPR029479">
    <property type="entry name" value="Nitroreductase"/>
</dbReference>
<feature type="domain" description="Cyanobactin oxidase ThcOx second" evidence="2">
    <location>
        <begin position="127"/>
        <end position="239"/>
    </location>
</feature>
<dbReference type="Proteomes" id="UP001344906">
    <property type="component" value="Unassembled WGS sequence"/>
</dbReference>
<evidence type="ECO:0000313" key="4">
    <source>
        <dbReference type="Proteomes" id="UP001344906"/>
    </source>
</evidence>
<evidence type="ECO:0000259" key="1">
    <source>
        <dbReference type="Pfam" id="PF00881"/>
    </source>
</evidence>
<keyword evidence="4" id="KW-1185">Reference proteome</keyword>
<dbReference type="InterPro" id="IPR054488">
    <property type="entry name" value="ThcOx_dom2"/>
</dbReference>
<evidence type="ECO:0000313" key="3">
    <source>
        <dbReference type="EMBL" id="GLV55643.1"/>
    </source>
</evidence>
<gene>
    <name evidence="3" type="ORF">KDH_24870</name>
</gene>
<organism evidence="3 4">
    <name type="scientific">Dictyobacter halimunensis</name>
    <dbReference type="NCBI Taxonomy" id="3026934"/>
    <lineage>
        <taxon>Bacteria</taxon>
        <taxon>Bacillati</taxon>
        <taxon>Chloroflexota</taxon>
        <taxon>Ktedonobacteria</taxon>
        <taxon>Ktedonobacterales</taxon>
        <taxon>Dictyobacteraceae</taxon>
        <taxon>Dictyobacter</taxon>
    </lineage>
</organism>
<dbReference type="InterPro" id="IPR000415">
    <property type="entry name" value="Nitroreductase-like"/>
</dbReference>
<dbReference type="Gene3D" id="3.40.109.10">
    <property type="entry name" value="NADH Oxidase"/>
    <property type="match status" value="1"/>
</dbReference>
<reference evidence="3 4" key="1">
    <citation type="submission" date="2023-02" db="EMBL/GenBank/DDBJ databases">
        <title>Dictyobacter halimunensis sp. nov., a new member of the class Ktedonobacteria from forest soil in a geothermal area.</title>
        <authorList>
            <person name="Rachmania M.K."/>
            <person name="Ningsih F."/>
            <person name="Sakai Y."/>
            <person name="Yabe S."/>
            <person name="Yokota A."/>
            <person name="Sjamsuridzal W."/>
        </authorList>
    </citation>
    <scope>NUCLEOTIDE SEQUENCE [LARGE SCALE GENOMIC DNA]</scope>
    <source>
        <strain evidence="3 4">S3.2.2.5</strain>
    </source>
</reference>
<accession>A0ABQ6FPY8</accession>
<name>A0ABQ6FPY8_9CHLR</name>
<feature type="domain" description="Nitroreductase" evidence="1">
    <location>
        <begin position="289"/>
        <end position="470"/>
    </location>
</feature>
<dbReference type="Pfam" id="PF00881">
    <property type="entry name" value="Nitroreductase"/>
    <property type="match status" value="1"/>
</dbReference>
<evidence type="ECO:0008006" key="5">
    <source>
        <dbReference type="Google" id="ProtNLM"/>
    </source>
</evidence>
<dbReference type="InterPro" id="IPR020051">
    <property type="entry name" value="SagB-type_dehydrogenase"/>
</dbReference>
<dbReference type="RefSeq" id="WP_338250165.1">
    <property type="nucleotide sequence ID" value="NZ_BSRI01000001.1"/>
</dbReference>
<dbReference type="Pfam" id="PF22767">
    <property type="entry name" value="ThcOx"/>
    <property type="match status" value="1"/>
</dbReference>
<dbReference type="PANTHER" id="PTHR43745">
    <property type="entry name" value="NITROREDUCTASE MJ1384-RELATED"/>
    <property type="match status" value="1"/>
</dbReference>
<evidence type="ECO:0000259" key="2">
    <source>
        <dbReference type="Pfam" id="PF22767"/>
    </source>
</evidence>
<dbReference type="NCBIfam" id="TIGR03605">
    <property type="entry name" value="antibiot_sagB"/>
    <property type="match status" value="1"/>
</dbReference>
<dbReference type="CDD" id="cd02142">
    <property type="entry name" value="McbC_SagB-like_oxidoreductase"/>
    <property type="match status" value="1"/>
</dbReference>
<sequence length="477" mass="53290">MNIVTASSQIAYCLTEGTEIHDEGQGIVVVSPFFQVAISPLGPGLKQVFSGLAQSPCSMRWINATIDAAHEEGMLMTCYRYLSSLMRHQMCHISVISESSGEPLATLYPTSASFQHKWIHVQPEQLYRLSRFAYMHRGEDEECWLESPLSHALLTVQSKLVADLLYQLATARTPLELARMTGEGSLDTVADVLTLLLMGNFAAATTDDAQLAEEHDVALRQWEFHDLLFHSRSRGGRHSNPLGGTYRFLYELPAQPVIKPAPWPVTVQLPQPDMERIQRTDPTLSLAMEKRASIRTYNEEHPITKEQISEFLYRVAHIKDVYTYGESGELTRRPYPGGGASYELECYLTVDRCSGLAFGLYWYDPLKHTLSLVREPDNDTERLLIDAGQSMGEDSRPQVLITLAARFQRVSWKYQSIAYALILKDAGVFYATMYLVASAMNLAPCAIGAGDSDLFASLIGSDYYQETSVGEFALGSR</sequence>
<dbReference type="EMBL" id="BSRI01000001">
    <property type="protein sequence ID" value="GLV55643.1"/>
    <property type="molecule type" value="Genomic_DNA"/>
</dbReference>